<dbReference type="GO" id="GO:0043952">
    <property type="term" value="P:protein transport by the Sec complex"/>
    <property type="evidence" value="ECO:0007669"/>
    <property type="project" value="UniProtKB-UniRule"/>
</dbReference>
<evidence type="ECO:0000256" key="3">
    <source>
        <dbReference type="ARBA" id="ARBA00022475"/>
    </source>
</evidence>
<evidence type="ECO:0000256" key="8">
    <source>
        <dbReference type="ARBA" id="ARBA00023136"/>
    </source>
</evidence>
<evidence type="ECO:0000259" key="11">
    <source>
        <dbReference type="Pfam" id="PF21760"/>
    </source>
</evidence>
<dbReference type="NCBIfam" id="TIGR00916">
    <property type="entry name" value="2A0604s01"/>
    <property type="match status" value="1"/>
</dbReference>
<feature type="domain" description="SecDF P1 head subdomain" evidence="12">
    <location>
        <begin position="163"/>
        <end position="249"/>
    </location>
</feature>
<organism evidence="13 14">
    <name type="scientific">Oscillochloris trichoides DG-6</name>
    <dbReference type="NCBI Taxonomy" id="765420"/>
    <lineage>
        <taxon>Bacteria</taxon>
        <taxon>Bacillati</taxon>
        <taxon>Chloroflexota</taxon>
        <taxon>Chloroflexia</taxon>
        <taxon>Chloroflexales</taxon>
        <taxon>Chloroflexineae</taxon>
        <taxon>Oscillochloridaceae</taxon>
        <taxon>Oscillochloris</taxon>
    </lineage>
</organism>
<keyword evidence="7 9" id="KW-0811">Translocation</keyword>
<dbReference type="InterPro" id="IPR048631">
    <property type="entry name" value="SecD_1st"/>
</dbReference>
<dbReference type="Gene3D" id="3.30.1360.200">
    <property type="match status" value="1"/>
</dbReference>
<dbReference type="STRING" id="765420.OSCT_1514"/>
<dbReference type="NCBIfam" id="TIGR01129">
    <property type="entry name" value="secD"/>
    <property type="match status" value="1"/>
</dbReference>
<dbReference type="Pfam" id="PF02355">
    <property type="entry name" value="SecD_SecF_C"/>
    <property type="match status" value="1"/>
</dbReference>
<evidence type="ECO:0000259" key="10">
    <source>
        <dbReference type="Pfam" id="PF02355"/>
    </source>
</evidence>
<feature type="domain" description="Protein export membrane protein SecD/SecF C-terminal" evidence="10">
    <location>
        <begin position="252"/>
        <end position="422"/>
    </location>
</feature>
<comment type="caution">
    <text evidence="13">The sequence shown here is derived from an EMBL/GenBank/DDBJ whole genome shotgun (WGS) entry which is preliminary data.</text>
</comment>
<keyword evidence="3 9" id="KW-1003">Cell membrane</keyword>
<evidence type="ECO:0000256" key="6">
    <source>
        <dbReference type="ARBA" id="ARBA00022989"/>
    </source>
</evidence>
<name>E1IDW3_9CHLR</name>
<dbReference type="PANTHER" id="PTHR30081:SF1">
    <property type="entry name" value="PROTEIN TRANSLOCASE SUBUNIT SECD"/>
    <property type="match status" value="1"/>
</dbReference>
<dbReference type="InterPro" id="IPR022813">
    <property type="entry name" value="SecD/SecF_arch_bac"/>
</dbReference>
<evidence type="ECO:0000313" key="13">
    <source>
        <dbReference type="EMBL" id="EFO80632.1"/>
    </source>
</evidence>
<keyword evidence="14" id="KW-1185">Reference proteome</keyword>
<dbReference type="GO" id="GO:0005886">
    <property type="term" value="C:plasma membrane"/>
    <property type="evidence" value="ECO:0007669"/>
    <property type="project" value="UniProtKB-SubCell"/>
</dbReference>
<feature type="transmembrane region" description="Helical" evidence="9">
    <location>
        <begin position="321"/>
        <end position="343"/>
    </location>
</feature>
<dbReference type="Proteomes" id="UP000054010">
    <property type="component" value="Unassembled WGS sequence"/>
</dbReference>
<dbReference type="GO" id="GO:0065002">
    <property type="term" value="P:intracellular protein transmembrane transport"/>
    <property type="evidence" value="ECO:0007669"/>
    <property type="project" value="UniProtKB-UniRule"/>
</dbReference>
<dbReference type="GO" id="GO:0015450">
    <property type="term" value="F:protein-transporting ATPase activity"/>
    <property type="evidence" value="ECO:0007669"/>
    <property type="project" value="InterPro"/>
</dbReference>
<protein>
    <recommendedName>
        <fullName evidence="9">Protein translocase subunit SecD</fullName>
    </recommendedName>
</protein>
<evidence type="ECO:0000256" key="7">
    <source>
        <dbReference type="ARBA" id="ARBA00023010"/>
    </source>
</evidence>
<evidence type="ECO:0000256" key="5">
    <source>
        <dbReference type="ARBA" id="ARBA00022927"/>
    </source>
</evidence>
<dbReference type="Pfam" id="PF22599">
    <property type="entry name" value="SecDF_P1_head"/>
    <property type="match status" value="1"/>
</dbReference>
<proteinExistence type="inferred from homology"/>
<comment type="similarity">
    <text evidence="9">Belongs to the SecD/SecF family. SecD subfamily.</text>
</comment>
<comment type="subcellular location">
    <subcellularLocation>
        <location evidence="1 9">Cell membrane</location>
        <topology evidence="1 9">Multi-pass membrane protein</topology>
    </subcellularLocation>
</comment>
<gene>
    <name evidence="9" type="primary">secD</name>
    <name evidence="13" type="ORF">OSCT_1514</name>
</gene>
<feature type="transmembrane region" description="Helical" evidence="9">
    <location>
        <begin position="272"/>
        <end position="290"/>
    </location>
</feature>
<feature type="transmembrane region" description="Helical" evidence="9">
    <location>
        <begin position="375"/>
        <end position="396"/>
    </location>
</feature>
<keyword evidence="2 9" id="KW-0813">Transport</keyword>
<dbReference type="AlphaFoldDB" id="E1IDW3"/>
<feature type="transmembrane region" description="Helical" evidence="9">
    <location>
        <begin position="402"/>
        <end position="422"/>
    </location>
</feature>
<evidence type="ECO:0000256" key="4">
    <source>
        <dbReference type="ARBA" id="ARBA00022692"/>
    </source>
</evidence>
<feature type="transmembrane region" description="Helical" evidence="9">
    <location>
        <begin position="295"/>
        <end position="315"/>
    </location>
</feature>
<dbReference type="Gene3D" id="1.20.1640.10">
    <property type="entry name" value="Multidrug efflux transporter AcrB transmembrane domain"/>
    <property type="match status" value="1"/>
</dbReference>
<dbReference type="InterPro" id="IPR001036">
    <property type="entry name" value="Acrflvin-R"/>
</dbReference>
<dbReference type="PRINTS" id="PR00702">
    <property type="entry name" value="ACRIFLAVINRP"/>
</dbReference>
<dbReference type="SUPFAM" id="SSF82866">
    <property type="entry name" value="Multidrug efflux transporter AcrB transmembrane domain"/>
    <property type="match status" value="1"/>
</dbReference>
<feature type="domain" description="Protein translocase subunit SecDF P1" evidence="11">
    <location>
        <begin position="54"/>
        <end position="110"/>
    </location>
</feature>
<dbReference type="PANTHER" id="PTHR30081">
    <property type="entry name" value="PROTEIN-EXPORT MEMBRANE PROTEIN SEC"/>
    <property type="match status" value="1"/>
</dbReference>
<evidence type="ECO:0000256" key="1">
    <source>
        <dbReference type="ARBA" id="ARBA00004651"/>
    </source>
</evidence>
<dbReference type="InterPro" id="IPR054384">
    <property type="entry name" value="SecDF_P1_head"/>
</dbReference>
<keyword evidence="8 9" id="KW-0472">Membrane</keyword>
<dbReference type="HAMAP" id="MF_01463_B">
    <property type="entry name" value="SecD_B"/>
    <property type="match status" value="1"/>
</dbReference>
<dbReference type="GO" id="GO:0006605">
    <property type="term" value="P:protein targeting"/>
    <property type="evidence" value="ECO:0007669"/>
    <property type="project" value="UniProtKB-UniRule"/>
</dbReference>
<dbReference type="HOGENOM" id="CLU_007894_4_2_0"/>
<dbReference type="Gene3D" id="3.30.70.3400">
    <property type="match status" value="1"/>
</dbReference>
<keyword evidence="6 9" id="KW-1133">Transmembrane helix</keyword>
<dbReference type="InterPro" id="IPR055344">
    <property type="entry name" value="SecD_SecF_C_bact"/>
</dbReference>
<comment type="caution">
    <text evidence="9">Lacks conserved residue(s) required for the propagation of feature annotation.</text>
</comment>
<comment type="function">
    <text evidence="9">Part of the Sec protein translocase complex. Interacts with the SecYEG preprotein conducting channel. SecDF uses the proton motive force (PMF) to complete protein translocation after the ATP-dependent function of SecA.</text>
</comment>
<keyword evidence="4 9" id="KW-0812">Transmembrane</keyword>
<reference evidence="13 14" key="1">
    <citation type="journal article" date="2011" name="J. Bacteriol.">
        <title>Draft genome sequence of the anoxygenic filamentous phototrophic bacterium Oscillochloris trichoides subsp. DG-6.</title>
        <authorList>
            <person name="Kuznetsov B.B."/>
            <person name="Ivanovsky R.N."/>
            <person name="Keppen O.I."/>
            <person name="Sukhacheva M.V."/>
            <person name="Bumazhkin B.K."/>
            <person name="Patutina E.O."/>
            <person name="Beletsky A.V."/>
            <person name="Mardanov A.V."/>
            <person name="Baslerov R.V."/>
            <person name="Panteleeva A.N."/>
            <person name="Kolganova T.V."/>
            <person name="Ravin N.V."/>
            <person name="Skryabin K.G."/>
        </authorList>
    </citation>
    <scope>NUCLEOTIDE SEQUENCE [LARGE SCALE GENOMIC DNA]</scope>
    <source>
        <strain evidence="13 14">DG-6</strain>
    </source>
</reference>
<sequence>MIAAIAVLALVINVAPSQTFLGRDVRFRLGLDLQGGIQVLLRTTSATATEEDVKTAAGVIERRVNGLGVGETVVQLAGSDRIIVELPGIDNPEQAVEMLRGTGRLEFINSQGQYIPEGTVVRTTGEPNPPQLGDTSTMTDTAALGPIYQSITDGRDLDTGTVQPAFSQGGTLGSRPAVAFAFRGASATNLAQFTATNIGQPMCIVLDSTVVSCPVINGALNDGSGVIETNSEEDRNRILNQLKYGALPIPLEVETSRTVSATLGQASVETSIVAGIAGLLVVALFMIVFYRLPGLLAALALVIYTLISFAIYRLIPITLTLPGIAGFILSIGLAVDANVLIFARLREEYRRGRDIRSALELGFVESWPAIRDSSVSTLITSIVLFLFGNSFGVSIIKGFAVTLGLGIVVSLFTAIVVTRTFLRLAAPLFSEQNAWLFGIDRRTPVATDSAATNSL</sequence>
<accession>E1IDW3</accession>
<dbReference type="InterPro" id="IPR048634">
    <property type="entry name" value="SecD_SecF_C"/>
</dbReference>
<dbReference type="Pfam" id="PF21760">
    <property type="entry name" value="SecD_1st"/>
    <property type="match status" value="1"/>
</dbReference>
<dbReference type="EMBL" id="ADVR01000047">
    <property type="protein sequence ID" value="EFO80632.1"/>
    <property type="molecule type" value="Genomic_DNA"/>
</dbReference>
<dbReference type="eggNOG" id="COG0342">
    <property type="taxonomic scope" value="Bacteria"/>
</dbReference>
<evidence type="ECO:0000259" key="12">
    <source>
        <dbReference type="Pfam" id="PF22599"/>
    </source>
</evidence>
<keyword evidence="5 9" id="KW-0653">Protein transport</keyword>
<dbReference type="InterPro" id="IPR005791">
    <property type="entry name" value="SecD"/>
</dbReference>
<evidence type="ECO:0000256" key="9">
    <source>
        <dbReference type="HAMAP-Rule" id="MF_01463"/>
    </source>
</evidence>
<evidence type="ECO:0000313" key="14">
    <source>
        <dbReference type="Proteomes" id="UP000054010"/>
    </source>
</evidence>
<comment type="subunit">
    <text evidence="9">Forms a complex with SecF. Part of the essential Sec protein translocation apparatus which comprises SecA, SecYEG and auxiliary proteins SecDF. Other proteins may also be involved.</text>
</comment>
<evidence type="ECO:0000256" key="2">
    <source>
        <dbReference type="ARBA" id="ARBA00022448"/>
    </source>
</evidence>